<organism evidence="2 3">
    <name type="scientific">Paenibacillus faecis</name>
    <dbReference type="NCBI Taxonomy" id="862114"/>
    <lineage>
        <taxon>Bacteria</taxon>
        <taxon>Bacillati</taxon>
        <taxon>Bacillota</taxon>
        <taxon>Bacilli</taxon>
        <taxon>Bacillales</taxon>
        <taxon>Paenibacillaceae</taxon>
        <taxon>Paenibacillus</taxon>
    </lineage>
</organism>
<evidence type="ECO:0000313" key="3">
    <source>
        <dbReference type="Proteomes" id="UP000325218"/>
    </source>
</evidence>
<feature type="transmembrane region" description="Helical" evidence="1">
    <location>
        <begin position="99"/>
        <end position="123"/>
    </location>
</feature>
<comment type="caution">
    <text evidence="2">The sequence shown here is derived from an EMBL/GenBank/DDBJ whole genome shotgun (WGS) entry which is preliminary data.</text>
</comment>
<keyword evidence="1" id="KW-0472">Membrane</keyword>
<gene>
    <name evidence="2" type="ORF">FRY98_15195</name>
</gene>
<keyword evidence="1" id="KW-0812">Transmembrane</keyword>
<dbReference type="Proteomes" id="UP000325218">
    <property type="component" value="Unassembled WGS sequence"/>
</dbReference>
<accession>A0A5D0CTL6</accession>
<keyword evidence="3" id="KW-1185">Reference proteome</keyword>
<feature type="transmembrane region" description="Helical" evidence="1">
    <location>
        <begin position="43"/>
        <end position="65"/>
    </location>
</feature>
<evidence type="ECO:0000313" key="2">
    <source>
        <dbReference type="EMBL" id="TYA12604.1"/>
    </source>
</evidence>
<dbReference type="OrthoDB" id="6400183at2"/>
<feature type="transmembrane region" description="Helical" evidence="1">
    <location>
        <begin position="129"/>
        <end position="152"/>
    </location>
</feature>
<dbReference type="Pfam" id="PF06695">
    <property type="entry name" value="Sm_multidrug_ex"/>
    <property type="match status" value="1"/>
</dbReference>
<evidence type="ECO:0000256" key="1">
    <source>
        <dbReference type="SAM" id="Phobius"/>
    </source>
</evidence>
<protein>
    <submittedName>
        <fullName evidence="2">Small multi-drug export protein</fullName>
    </submittedName>
</protein>
<dbReference type="RefSeq" id="WP_148454509.1">
    <property type="nucleotide sequence ID" value="NZ_VSDO01000003.1"/>
</dbReference>
<feature type="transmembrane region" description="Helical" evidence="1">
    <location>
        <begin position="12"/>
        <end position="37"/>
    </location>
</feature>
<keyword evidence="1" id="KW-1133">Transmembrane helix</keyword>
<reference evidence="2 3" key="1">
    <citation type="submission" date="2019-08" db="EMBL/GenBank/DDBJ databases">
        <title>Genome sequencing of Paenibacillus faecis DSM 23593(T).</title>
        <authorList>
            <person name="Kook J.-K."/>
            <person name="Park S.-N."/>
            <person name="Lim Y.K."/>
        </authorList>
    </citation>
    <scope>NUCLEOTIDE SEQUENCE [LARGE SCALE GENOMIC DNA]</scope>
    <source>
        <strain evidence="2 3">DSM 23593</strain>
    </source>
</reference>
<name>A0A5D0CTL6_9BACL</name>
<sequence length="158" mass="17476">MLEWAEQAEGIWQYAALFLLAAAPWLDVFIVVPAGIVWGLQPIAVAVVGFAGNFLMIVLLGLLFNTYRNWRDKRRAAKGVAAENKRETRARNLWERYGLPGLALLAPVLVGTDLAALMALTFGSSRTRVIGWMGVSLAVWTVVMTVSSVYGFSYINWI</sequence>
<dbReference type="EMBL" id="VSDO01000003">
    <property type="protein sequence ID" value="TYA12604.1"/>
    <property type="molecule type" value="Genomic_DNA"/>
</dbReference>
<dbReference type="InterPro" id="IPR009577">
    <property type="entry name" value="Sm_multidrug_ex"/>
</dbReference>
<proteinExistence type="predicted"/>
<dbReference type="AlphaFoldDB" id="A0A5D0CTL6"/>